<dbReference type="SUPFAM" id="SSF47459">
    <property type="entry name" value="HLH, helix-loop-helix DNA-binding domain"/>
    <property type="match status" value="1"/>
</dbReference>
<dbReference type="Proteomes" id="UP001237642">
    <property type="component" value="Unassembled WGS sequence"/>
</dbReference>
<dbReference type="EMBL" id="JAUIZM010000005">
    <property type="protein sequence ID" value="KAK1383173.1"/>
    <property type="molecule type" value="Genomic_DNA"/>
</dbReference>
<dbReference type="AlphaFoldDB" id="A0AAD8IEY2"/>
<keyword evidence="2" id="KW-0805">Transcription regulation</keyword>
<evidence type="ECO:0000313" key="7">
    <source>
        <dbReference type="EMBL" id="KAK1383173.1"/>
    </source>
</evidence>
<evidence type="ECO:0000259" key="6">
    <source>
        <dbReference type="PROSITE" id="PS50888"/>
    </source>
</evidence>
<organism evidence="7 8">
    <name type="scientific">Heracleum sosnowskyi</name>
    <dbReference type="NCBI Taxonomy" id="360622"/>
    <lineage>
        <taxon>Eukaryota</taxon>
        <taxon>Viridiplantae</taxon>
        <taxon>Streptophyta</taxon>
        <taxon>Embryophyta</taxon>
        <taxon>Tracheophyta</taxon>
        <taxon>Spermatophyta</taxon>
        <taxon>Magnoliopsida</taxon>
        <taxon>eudicotyledons</taxon>
        <taxon>Gunneridae</taxon>
        <taxon>Pentapetalae</taxon>
        <taxon>asterids</taxon>
        <taxon>campanulids</taxon>
        <taxon>Apiales</taxon>
        <taxon>Apiaceae</taxon>
        <taxon>Apioideae</taxon>
        <taxon>apioid superclade</taxon>
        <taxon>Tordylieae</taxon>
        <taxon>Tordyliinae</taxon>
        <taxon>Heracleum</taxon>
    </lineage>
</organism>
<evidence type="ECO:0000256" key="1">
    <source>
        <dbReference type="ARBA" id="ARBA00004123"/>
    </source>
</evidence>
<gene>
    <name evidence="7" type="ORF">POM88_020908</name>
</gene>
<evidence type="ECO:0000313" key="8">
    <source>
        <dbReference type="Proteomes" id="UP001237642"/>
    </source>
</evidence>
<accession>A0AAD8IEY2</accession>
<feature type="region of interest" description="Disordered" evidence="5">
    <location>
        <begin position="127"/>
        <end position="161"/>
    </location>
</feature>
<dbReference type="Pfam" id="PF00010">
    <property type="entry name" value="HLH"/>
    <property type="match status" value="1"/>
</dbReference>
<sequence length="274" mass="30204">MDIVGCGNLGFENWNEGFLDCSSADAFADPSTEKFLGDTLGLELTCKPFKCEQRLVNAHVEQITHPSQLGTGSFLEMNTCMISHESQQKGYSGSPSGILEGRGGNECSALLGKGIYVSSANGKKRKKVFHERSQLAQSKDQRKIFKGEGSDGKQITGKSPKSNSCCKLEDIFGKESSNTTNNLKEDDVDVKTKCIQSINNHSRAERIRREKINERMKFLQDIVPGCSKINGKAAMLDEIINYVLSLQQQIDLLSRKVATLSSDVKLDNQQTIQS</sequence>
<feature type="domain" description="BHLH" evidence="6">
    <location>
        <begin position="196"/>
        <end position="246"/>
    </location>
</feature>
<dbReference type="GO" id="GO:0003700">
    <property type="term" value="F:DNA-binding transcription factor activity"/>
    <property type="evidence" value="ECO:0007669"/>
    <property type="project" value="TreeGrafter"/>
</dbReference>
<dbReference type="GO" id="GO:0046983">
    <property type="term" value="F:protein dimerization activity"/>
    <property type="evidence" value="ECO:0007669"/>
    <property type="project" value="InterPro"/>
</dbReference>
<dbReference type="Gene3D" id="4.10.280.10">
    <property type="entry name" value="Helix-loop-helix DNA-binding domain"/>
    <property type="match status" value="1"/>
</dbReference>
<protein>
    <submittedName>
        <fullName evidence="7">BHLH domain-containing protein</fullName>
    </submittedName>
</protein>
<comment type="caution">
    <text evidence="7">The sequence shown here is derived from an EMBL/GenBank/DDBJ whole genome shotgun (WGS) entry which is preliminary data.</text>
</comment>
<keyword evidence="3" id="KW-0804">Transcription</keyword>
<proteinExistence type="predicted"/>
<dbReference type="GO" id="GO:0005634">
    <property type="term" value="C:nucleus"/>
    <property type="evidence" value="ECO:0007669"/>
    <property type="project" value="UniProtKB-SubCell"/>
</dbReference>
<keyword evidence="8" id="KW-1185">Reference proteome</keyword>
<dbReference type="InterPro" id="IPR011598">
    <property type="entry name" value="bHLH_dom"/>
</dbReference>
<evidence type="ECO:0000256" key="5">
    <source>
        <dbReference type="SAM" id="MobiDB-lite"/>
    </source>
</evidence>
<evidence type="ECO:0000256" key="2">
    <source>
        <dbReference type="ARBA" id="ARBA00023015"/>
    </source>
</evidence>
<evidence type="ECO:0000256" key="4">
    <source>
        <dbReference type="ARBA" id="ARBA00023242"/>
    </source>
</evidence>
<dbReference type="InterPro" id="IPR036638">
    <property type="entry name" value="HLH_DNA-bd_sf"/>
</dbReference>
<evidence type="ECO:0000256" key="3">
    <source>
        <dbReference type="ARBA" id="ARBA00023163"/>
    </source>
</evidence>
<reference evidence="7" key="1">
    <citation type="submission" date="2023-02" db="EMBL/GenBank/DDBJ databases">
        <title>Genome of toxic invasive species Heracleum sosnowskyi carries increased number of genes despite the absence of recent whole-genome duplications.</title>
        <authorList>
            <person name="Schelkunov M."/>
            <person name="Shtratnikova V."/>
            <person name="Makarenko M."/>
            <person name="Klepikova A."/>
            <person name="Omelchenko D."/>
            <person name="Novikova G."/>
            <person name="Obukhova E."/>
            <person name="Bogdanov V."/>
            <person name="Penin A."/>
            <person name="Logacheva M."/>
        </authorList>
    </citation>
    <scope>NUCLEOTIDE SEQUENCE</scope>
    <source>
        <strain evidence="7">Hsosn_3</strain>
        <tissue evidence="7">Leaf</tissue>
    </source>
</reference>
<reference evidence="7" key="2">
    <citation type="submission" date="2023-05" db="EMBL/GenBank/DDBJ databases">
        <authorList>
            <person name="Schelkunov M.I."/>
        </authorList>
    </citation>
    <scope>NUCLEOTIDE SEQUENCE</scope>
    <source>
        <strain evidence="7">Hsosn_3</strain>
        <tissue evidence="7">Leaf</tissue>
    </source>
</reference>
<feature type="compositionally biased region" description="Basic and acidic residues" evidence="5">
    <location>
        <begin position="139"/>
        <end position="151"/>
    </location>
</feature>
<dbReference type="InterPro" id="IPR024097">
    <property type="entry name" value="bHLH_ZIP_TF"/>
</dbReference>
<dbReference type="PANTHER" id="PTHR12565">
    <property type="entry name" value="STEROL REGULATORY ELEMENT-BINDING PROTEIN"/>
    <property type="match status" value="1"/>
</dbReference>
<dbReference type="PANTHER" id="PTHR12565:SF312">
    <property type="entry name" value="TRANSCRIPTION FACTOR BHLH74"/>
    <property type="match status" value="1"/>
</dbReference>
<dbReference type="SMART" id="SM00353">
    <property type="entry name" value="HLH"/>
    <property type="match status" value="1"/>
</dbReference>
<name>A0AAD8IEY2_9APIA</name>
<keyword evidence="4" id="KW-0539">Nucleus</keyword>
<comment type="subcellular location">
    <subcellularLocation>
        <location evidence="1">Nucleus</location>
    </subcellularLocation>
</comment>
<dbReference type="PROSITE" id="PS50888">
    <property type="entry name" value="BHLH"/>
    <property type="match status" value="1"/>
</dbReference>